<dbReference type="InterPro" id="IPR006367">
    <property type="entry name" value="Sirohaem_synthase_N"/>
</dbReference>
<evidence type="ECO:0000256" key="1">
    <source>
        <dbReference type="ARBA" id="ARBA00005010"/>
    </source>
</evidence>
<dbReference type="AlphaFoldDB" id="A0A9D2U8H2"/>
<dbReference type="GO" id="GO:0043115">
    <property type="term" value="F:precorrin-2 dehydrogenase activity"/>
    <property type="evidence" value="ECO:0007669"/>
    <property type="project" value="UniProtKB-EC"/>
</dbReference>
<dbReference type="EMBL" id="DWUU01000054">
    <property type="protein sequence ID" value="HJD43159.1"/>
    <property type="molecule type" value="Genomic_DNA"/>
</dbReference>
<dbReference type="GO" id="GO:0004325">
    <property type="term" value="F:ferrochelatase activity"/>
    <property type="evidence" value="ECO:0007669"/>
    <property type="project" value="InterPro"/>
</dbReference>
<dbReference type="Gene3D" id="3.40.50.720">
    <property type="entry name" value="NAD(P)-binding Rossmann-like Domain"/>
    <property type="match status" value="1"/>
</dbReference>
<comment type="catalytic activity">
    <reaction evidence="6">
        <text>precorrin-2 + NAD(+) = sirohydrochlorin + NADH + 2 H(+)</text>
        <dbReference type="Rhea" id="RHEA:15613"/>
        <dbReference type="ChEBI" id="CHEBI:15378"/>
        <dbReference type="ChEBI" id="CHEBI:57540"/>
        <dbReference type="ChEBI" id="CHEBI:57945"/>
        <dbReference type="ChEBI" id="CHEBI:58351"/>
        <dbReference type="ChEBI" id="CHEBI:58827"/>
        <dbReference type="EC" id="1.3.1.76"/>
    </reaction>
</comment>
<evidence type="ECO:0000256" key="6">
    <source>
        <dbReference type="ARBA" id="ARBA00047561"/>
    </source>
</evidence>
<comment type="caution">
    <text evidence="7">The sequence shown here is derived from an EMBL/GenBank/DDBJ whole genome shotgun (WGS) entry which is preliminary data.</text>
</comment>
<accession>A0A9D2U8H2</accession>
<keyword evidence="5" id="KW-0627">Porphyrin biosynthesis</keyword>
<reference evidence="7" key="2">
    <citation type="submission" date="2021-04" db="EMBL/GenBank/DDBJ databases">
        <authorList>
            <person name="Gilroy R."/>
        </authorList>
    </citation>
    <scope>NUCLEOTIDE SEQUENCE</scope>
    <source>
        <strain evidence="7">ChiBcec15-3976</strain>
    </source>
</reference>
<dbReference type="NCBIfam" id="TIGR01470">
    <property type="entry name" value="cysG_Nterm"/>
    <property type="match status" value="1"/>
</dbReference>
<dbReference type="Pfam" id="PF13241">
    <property type="entry name" value="NAD_binding_7"/>
    <property type="match status" value="1"/>
</dbReference>
<reference evidence="7" key="1">
    <citation type="journal article" date="2021" name="PeerJ">
        <title>Extensive microbial diversity within the chicken gut microbiome revealed by metagenomics and culture.</title>
        <authorList>
            <person name="Gilroy R."/>
            <person name="Ravi A."/>
            <person name="Getino M."/>
            <person name="Pursley I."/>
            <person name="Horton D.L."/>
            <person name="Alikhan N.F."/>
            <person name="Baker D."/>
            <person name="Gharbi K."/>
            <person name="Hall N."/>
            <person name="Watson M."/>
            <person name="Adriaenssens E.M."/>
            <person name="Foster-Nyarko E."/>
            <person name="Jarju S."/>
            <person name="Secka A."/>
            <person name="Antonio M."/>
            <person name="Oren A."/>
            <person name="Chaudhuri R.R."/>
            <person name="La Ragione R."/>
            <person name="Hildebrand F."/>
            <person name="Pallen M.J."/>
        </authorList>
    </citation>
    <scope>NUCLEOTIDE SEQUENCE</scope>
    <source>
        <strain evidence="7">ChiBcec15-3976</strain>
    </source>
</reference>
<organism evidence="7 8">
    <name type="scientific">Candidatus Mediterraneibacter quadrami</name>
    <dbReference type="NCBI Taxonomy" id="2838684"/>
    <lineage>
        <taxon>Bacteria</taxon>
        <taxon>Bacillati</taxon>
        <taxon>Bacillota</taxon>
        <taxon>Clostridia</taxon>
        <taxon>Lachnospirales</taxon>
        <taxon>Lachnospiraceae</taxon>
        <taxon>Mediterraneibacter</taxon>
    </lineage>
</organism>
<dbReference type="GO" id="GO:0019354">
    <property type="term" value="P:siroheme biosynthetic process"/>
    <property type="evidence" value="ECO:0007669"/>
    <property type="project" value="InterPro"/>
</dbReference>
<keyword evidence="3" id="KW-0560">Oxidoreductase</keyword>
<dbReference type="InterPro" id="IPR036291">
    <property type="entry name" value="NAD(P)-bd_dom_sf"/>
</dbReference>
<dbReference type="SUPFAM" id="SSF51735">
    <property type="entry name" value="NAD(P)-binding Rossmann-fold domains"/>
    <property type="match status" value="1"/>
</dbReference>
<name>A0A9D2U8H2_9FIRM</name>
<proteinExistence type="predicted"/>
<dbReference type="InterPro" id="IPR028161">
    <property type="entry name" value="Met8-like"/>
</dbReference>
<evidence type="ECO:0000313" key="7">
    <source>
        <dbReference type="EMBL" id="HJD43159.1"/>
    </source>
</evidence>
<dbReference type="Proteomes" id="UP000823909">
    <property type="component" value="Unassembled WGS sequence"/>
</dbReference>
<keyword evidence="4" id="KW-0520">NAD</keyword>
<comment type="pathway">
    <text evidence="1">Porphyrin-containing compound metabolism; siroheme biosynthesis; sirohydrochlorin from precorrin-2: step 1/1.</text>
</comment>
<evidence type="ECO:0000256" key="2">
    <source>
        <dbReference type="ARBA" id="ARBA00012400"/>
    </source>
</evidence>
<evidence type="ECO:0000256" key="4">
    <source>
        <dbReference type="ARBA" id="ARBA00023027"/>
    </source>
</evidence>
<evidence type="ECO:0000313" key="8">
    <source>
        <dbReference type="Proteomes" id="UP000823909"/>
    </source>
</evidence>
<dbReference type="PANTHER" id="PTHR35330:SF1">
    <property type="entry name" value="SIROHEME BIOSYNTHESIS PROTEIN MET8"/>
    <property type="match status" value="1"/>
</dbReference>
<protein>
    <recommendedName>
        <fullName evidence="2">precorrin-2 dehydrogenase</fullName>
        <ecNumber evidence="2">1.3.1.76</ecNumber>
    </recommendedName>
</protein>
<evidence type="ECO:0000256" key="5">
    <source>
        <dbReference type="ARBA" id="ARBA00023244"/>
    </source>
</evidence>
<gene>
    <name evidence="7" type="ORF">H9910_09175</name>
</gene>
<dbReference type="EC" id="1.3.1.76" evidence="2"/>
<dbReference type="PANTHER" id="PTHR35330">
    <property type="entry name" value="SIROHEME BIOSYNTHESIS PROTEIN MET8"/>
    <property type="match status" value="1"/>
</dbReference>
<sequence>MEKTYFPMFIDLTGKKILVAGGGAIALRRVRTLLRFGADIQVTAPELCEEMERLEKEKKITAKHREYRSGDIDGMQIVLAATDDRAVNRRIREDCQSAGIMVNVADDRSLCDFYFPSVVMTEDAVIGISGDGSDHAGVKEARRRIEKACKAEKDSLY</sequence>
<evidence type="ECO:0000256" key="3">
    <source>
        <dbReference type="ARBA" id="ARBA00023002"/>
    </source>
</evidence>